<dbReference type="RefSeq" id="XP_004183199.1">
    <property type="nucleotide sequence ID" value="XM_004183151.1"/>
</dbReference>
<dbReference type="SUPFAM" id="SSF49899">
    <property type="entry name" value="Concanavalin A-like lectins/glucanases"/>
    <property type="match status" value="1"/>
</dbReference>
<dbReference type="Gene3D" id="3.30.40.10">
    <property type="entry name" value="Zinc/RING finger domain, C3HC4 (zinc finger)"/>
    <property type="match status" value="1"/>
</dbReference>
<organism evidence="7 8">
    <name type="scientific">Entamoeba invadens IP1</name>
    <dbReference type="NCBI Taxonomy" id="370355"/>
    <lineage>
        <taxon>Eukaryota</taxon>
        <taxon>Amoebozoa</taxon>
        <taxon>Evosea</taxon>
        <taxon>Archamoebae</taxon>
        <taxon>Mastigamoebida</taxon>
        <taxon>Entamoebidae</taxon>
        <taxon>Entamoeba</taxon>
    </lineage>
</organism>
<dbReference type="GO" id="GO:0051603">
    <property type="term" value="P:proteolysis involved in protein catabolic process"/>
    <property type="evidence" value="ECO:0007669"/>
    <property type="project" value="TreeGrafter"/>
</dbReference>
<evidence type="ECO:0000256" key="4">
    <source>
        <dbReference type="PROSITE-ProRule" id="PRU00175"/>
    </source>
</evidence>
<evidence type="ECO:0000256" key="3">
    <source>
        <dbReference type="ARBA" id="ARBA00022833"/>
    </source>
</evidence>
<proteinExistence type="predicted"/>
<dbReference type="AlphaFoldDB" id="A0A0A1TWZ4"/>
<evidence type="ECO:0000259" key="6">
    <source>
        <dbReference type="PROSITE" id="PS50188"/>
    </source>
</evidence>
<dbReference type="InterPro" id="IPR001870">
    <property type="entry name" value="B30.2/SPRY"/>
</dbReference>
<dbReference type="InterPro" id="IPR013320">
    <property type="entry name" value="ConA-like_dom_sf"/>
</dbReference>
<dbReference type="KEGG" id="eiv:EIN_198060"/>
<dbReference type="PROSITE" id="PS50188">
    <property type="entry name" value="B302_SPRY"/>
    <property type="match status" value="1"/>
</dbReference>
<sequence length="1035" mass="119685">MMQKEVQNLLIKIAQKVNPTFNPDFEDYEHVILPYYLDAIMSPNQQTSPSSIDKMKVTVINGEMKTGFYKGEYIITNMFPTLLSNFGATTGKYVYQVIIQVDGLLQIGICESTESFDNSRGIGDFSDSYAYDGYRKCLWNGKQIPFGSKWKQGDVVSICVDFDNKTMKVFLNEKDCGIAFTDMGTEPPKNTYFGVTGSVGSKFIVNYGEFPLLFREKFPEYTPVAQQPTKSADKEGEALKVAILECLNDESNASVLVLEALFTRFMSLVVNSKVICVRHFITLLFECHKEKKMQKFVVMLKHLVHESDIETIFDILMEWYYVFTSHFTYDNEQTIQLTQLIVEFLNEMMNFACKNINKLFQFIDIIFTKTAVISFAEYTTLTTKITLAQPPEELLFKLNEKHKKQLENDETLLKALDANKLLDEFIRHYSLRHNIADEAEDNDGAMEVTLRITFALFDSLLKENKPFVFNNKFLFDTPKQFEDFDRLGGTVSYLKKTFPIKDNDADYEYQRRVHRAVLFFYNNTIPFFSKIEIVCRKMVGITNTLERDIDWLDYLWMASSFIVPCRFEIQQKMFEMIVNAMNVCDAVLFVHEPYLSTVVSLCRNLRQMIVFKYQQTIIQQLKEPMGVCANMFISFLNNKDIAKPGLNTTIFLSLALLISKLPHLVETITPANRIILFEQVFKSFKMDEEDRYKRAMFFIRIAFPVPFYQIKGNVAEYNNYKNVMNQIIMEYFKVGENAMETHKTVLEFISKNLDQLLLLLDKERLNNEEIKAFELLTSNMLSGTDLLDALSFYFGKLYTDHALATKFLQYLTFVLYQCTVRNGNSRRGRMIHNILVSLRLLLLNALSNILNSMDQESRMAWFLQDGLVTQEIAKGIEGIEKGSTSIFSFDIDYQTASWDRWRTPTYTEQILTDLKVFEKEAMGHVMAVVEFIKSALEEKKKKGSKTVTVTPSFRGRASETSFEMEVEEDEDKLCFICCSNNADTIMLPCKHSMCATCIERYMENHNECPFCKAKIEGLKKRSEMGMDGESSTKNI</sequence>
<dbReference type="SUPFAM" id="SSF57850">
    <property type="entry name" value="RING/U-box"/>
    <property type="match status" value="1"/>
</dbReference>
<dbReference type="Pfam" id="PF00622">
    <property type="entry name" value="SPRY"/>
    <property type="match status" value="1"/>
</dbReference>
<dbReference type="VEuPathDB" id="AmoebaDB:EIN_198060"/>
<dbReference type="OrthoDB" id="258495at2759"/>
<evidence type="ECO:0000256" key="1">
    <source>
        <dbReference type="ARBA" id="ARBA00022723"/>
    </source>
</evidence>
<evidence type="ECO:0000259" key="5">
    <source>
        <dbReference type="PROSITE" id="PS50089"/>
    </source>
</evidence>
<dbReference type="InterPro" id="IPR003877">
    <property type="entry name" value="SPRY_dom"/>
</dbReference>
<name>A0A0A1TWZ4_ENTIV</name>
<dbReference type="PROSITE" id="PS50089">
    <property type="entry name" value="ZF_RING_2"/>
    <property type="match status" value="1"/>
</dbReference>
<dbReference type="OMA" id="KCLWNGK"/>
<keyword evidence="8" id="KW-1185">Reference proteome</keyword>
<gene>
    <name evidence="7" type="ORF">EIN_198060</name>
</gene>
<dbReference type="InterPro" id="IPR013083">
    <property type="entry name" value="Znf_RING/FYVE/PHD"/>
</dbReference>
<evidence type="ECO:0000313" key="8">
    <source>
        <dbReference type="Proteomes" id="UP000014680"/>
    </source>
</evidence>
<dbReference type="InterPro" id="IPR045129">
    <property type="entry name" value="RNF123/RKP/RSPRY1"/>
</dbReference>
<keyword evidence="1" id="KW-0479">Metal-binding</keyword>
<dbReference type="GO" id="GO:0004842">
    <property type="term" value="F:ubiquitin-protein transferase activity"/>
    <property type="evidence" value="ECO:0007669"/>
    <property type="project" value="InterPro"/>
</dbReference>
<dbReference type="Gene3D" id="2.60.120.920">
    <property type="match status" value="1"/>
</dbReference>
<dbReference type="SMART" id="SM00184">
    <property type="entry name" value="RING"/>
    <property type="match status" value="1"/>
</dbReference>
<dbReference type="Pfam" id="PF13920">
    <property type="entry name" value="zf-C3HC4_3"/>
    <property type="match status" value="1"/>
</dbReference>
<dbReference type="Proteomes" id="UP000014680">
    <property type="component" value="Unassembled WGS sequence"/>
</dbReference>
<reference evidence="7 8" key="1">
    <citation type="submission" date="2012-10" db="EMBL/GenBank/DDBJ databases">
        <authorList>
            <person name="Zafar N."/>
            <person name="Inman J."/>
            <person name="Hall N."/>
            <person name="Lorenzi H."/>
            <person name="Caler E."/>
        </authorList>
    </citation>
    <scope>NUCLEOTIDE SEQUENCE [LARGE SCALE GENOMIC DNA]</scope>
    <source>
        <strain evidence="7 8">IP1</strain>
    </source>
</reference>
<dbReference type="PANTHER" id="PTHR13363:SF5">
    <property type="entry name" value="E3 UBIQUITIN-PROTEIN LIGASE RNF123"/>
    <property type="match status" value="1"/>
</dbReference>
<dbReference type="GO" id="GO:0008270">
    <property type="term" value="F:zinc ion binding"/>
    <property type="evidence" value="ECO:0007669"/>
    <property type="project" value="UniProtKB-KW"/>
</dbReference>
<keyword evidence="3" id="KW-0862">Zinc</keyword>
<dbReference type="InterPro" id="IPR001841">
    <property type="entry name" value="Znf_RING"/>
</dbReference>
<dbReference type="InterPro" id="IPR043136">
    <property type="entry name" value="B30.2/SPRY_sf"/>
</dbReference>
<evidence type="ECO:0000313" key="7">
    <source>
        <dbReference type="EMBL" id="ELP83853.1"/>
    </source>
</evidence>
<feature type="domain" description="RING-type" evidence="5">
    <location>
        <begin position="974"/>
        <end position="1012"/>
    </location>
</feature>
<dbReference type="PANTHER" id="PTHR13363">
    <property type="entry name" value="RING FINGER AND SRY DOMAIN-CONTAINING"/>
    <property type="match status" value="1"/>
</dbReference>
<protein>
    <recommendedName>
        <fullName evidence="9">SPRY domain containing protein</fullName>
    </recommendedName>
</protein>
<dbReference type="SMART" id="SM00449">
    <property type="entry name" value="SPRY"/>
    <property type="match status" value="1"/>
</dbReference>
<dbReference type="InterPro" id="IPR017907">
    <property type="entry name" value="Znf_RING_CS"/>
</dbReference>
<evidence type="ECO:0000256" key="2">
    <source>
        <dbReference type="ARBA" id="ARBA00022771"/>
    </source>
</evidence>
<keyword evidence="2 4" id="KW-0863">Zinc-finger</keyword>
<feature type="domain" description="B30.2/SPRY" evidence="6">
    <location>
        <begin position="19"/>
        <end position="212"/>
    </location>
</feature>
<evidence type="ECO:0008006" key="9">
    <source>
        <dbReference type="Google" id="ProtNLM"/>
    </source>
</evidence>
<accession>A0A0A1TWZ4</accession>
<dbReference type="PROSITE" id="PS00518">
    <property type="entry name" value="ZF_RING_1"/>
    <property type="match status" value="1"/>
</dbReference>
<dbReference type="CDD" id="cd16541">
    <property type="entry name" value="RING-HC_RNF123"/>
    <property type="match status" value="1"/>
</dbReference>
<dbReference type="GO" id="GO:0005737">
    <property type="term" value="C:cytoplasm"/>
    <property type="evidence" value="ECO:0007669"/>
    <property type="project" value="TreeGrafter"/>
</dbReference>
<dbReference type="EMBL" id="KB207226">
    <property type="protein sequence ID" value="ELP83853.1"/>
    <property type="molecule type" value="Genomic_DNA"/>
</dbReference>
<dbReference type="GeneID" id="14882822"/>